<evidence type="ECO:0000313" key="5">
    <source>
        <dbReference type="Proteomes" id="UP001302367"/>
    </source>
</evidence>
<accession>A0A2G5HHC2</accession>
<gene>
    <name evidence="2" type="ORF">CB0940_09087</name>
    <name evidence="3" type="ORF">RHO25_011289</name>
</gene>
<proteinExistence type="predicted"/>
<evidence type="ECO:0000313" key="4">
    <source>
        <dbReference type="Proteomes" id="UP000230605"/>
    </source>
</evidence>
<dbReference type="Proteomes" id="UP001302367">
    <property type="component" value="Chromosome 7"/>
</dbReference>
<feature type="region of interest" description="Disordered" evidence="1">
    <location>
        <begin position="109"/>
        <end position="180"/>
    </location>
</feature>
<feature type="compositionally biased region" description="Basic and acidic residues" evidence="1">
    <location>
        <begin position="109"/>
        <end position="130"/>
    </location>
</feature>
<feature type="compositionally biased region" description="Acidic residues" evidence="1">
    <location>
        <begin position="131"/>
        <end position="157"/>
    </location>
</feature>
<feature type="compositionally biased region" description="Basic and acidic residues" evidence="1">
    <location>
        <begin position="229"/>
        <end position="242"/>
    </location>
</feature>
<keyword evidence="5" id="KW-1185">Reference proteome</keyword>
<dbReference type="Proteomes" id="UP000230605">
    <property type="component" value="Chromosome 7"/>
</dbReference>
<reference evidence="3 5" key="2">
    <citation type="submission" date="2023-09" db="EMBL/GenBank/DDBJ databases">
        <title>Complete-Gapless Cercospora beticola genome.</title>
        <authorList>
            <person name="Wyatt N.A."/>
            <person name="Spanner R.E."/>
            <person name="Bolton M.D."/>
        </authorList>
    </citation>
    <scope>NUCLEOTIDE SEQUENCE [LARGE SCALE GENOMIC DNA]</scope>
    <source>
        <strain evidence="3">Cb09-40</strain>
    </source>
</reference>
<dbReference type="AlphaFoldDB" id="A0A2G5HHC2"/>
<dbReference type="OrthoDB" id="3646226at2759"/>
<dbReference type="EMBL" id="CP134190">
    <property type="protein sequence ID" value="WPB06632.1"/>
    <property type="molecule type" value="Genomic_DNA"/>
</dbReference>
<evidence type="ECO:0000313" key="2">
    <source>
        <dbReference type="EMBL" id="PIA91954.1"/>
    </source>
</evidence>
<dbReference type="EMBL" id="LKMD01000106">
    <property type="protein sequence ID" value="PIA91954.1"/>
    <property type="molecule type" value="Genomic_DNA"/>
</dbReference>
<evidence type="ECO:0000256" key="1">
    <source>
        <dbReference type="SAM" id="MobiDB-lite"/>
    </source>
</evidence>
<protein>
    <submittedName>
        <fullName evidence="2">Uncharacterized protein</fullName>
    </submittedName>
</protein>
<feature type="compositionally biased region" description="Basic and acidic residues" evidence="1">
    <location>
        <begin position="171"/>
        <end position="180"/>
    </location>
</feature>
<reference evidence="2 4" key="1">
    <citation type="submission" date="2015-10" db="EMBL/GenBank/DDBJ databases">
        <title>The cercosporin biosynthetic gene cluster was horizontally transferred to several fungal lineages and shown to be expanded in Cercospora beticola based on microsynteny with recipient genomes.</title>
        <authorList>
            <person name="De Jonge R."/>
            <person name="Ebert M.K."/>
            <person name="Suttle J.C."/>
            <person name="Jurick Ii W.M."/>
            <person name="Secor G.A."/>
            <person name="Thomma B.P."/>
            <person name="Van De Peer Y."/>
            <person name="Bolton M.D."/>
        </authorList>
    </citation>
    <scope>NUCLEOTIDE SEQUENCE [LARGE SCALE GENOMIC DNA]</scope>
    <source>
        <strain evidence="2 4">09-40</strain>
    </source>
</reference>
<feature type="region of interest" description="Disordered" evidence="1">
    <location>
        <begin position="206"/>
        <end position="243"/>
    </location>
</feature>
<evidence type="ECO:0000313" key="3">
    <source>
        <dbReference type="EMBL" id="WPB06632.1"/>
    </source>
</evidence>
<organism evidence="2 4">
    <name type="scientific">Cercospora beticola</name>
    <name type="common">Sugarbeet leaf spot fungus</name>
    <dbReference type="NCBI Taxonomy" id="122368"/>
    <lineage>
        <taxon>Eukaryota</taxon>
        <taxon>Fungi</taxon>
        <taxon>Dikarya</taxon>
        <taxon>Ascomycota</taxon>
        <taxon>Pezizomycotina</taxon>
        <taxon>Dothideomycetes</taxon>
        <taxon>Dothideomycetidae</taxon>
        <taxon>Mycosphaerellales</taxon>
        <taxon>Mycosphaerellaceae</taxon>
        <taxon>Cercospora</taxon>
    </lineage>
</organism>
<name>A0A2G5HHC2_CERBT</name>
<sequence>MAEELEIYDVEFDGPPEPKTYSGRFGLAADLLREKKWARAGYQAKLNLMDLWLPRLWQIKNCIIIISSEDNWNEAQTYIDITEELWEAARAELGEEIDKWPPSCRSSFERLKEDQEQQREKCNPPPKSEEQEYEVQEGEEHDLWPYDDEDDEECMEEDQYHAACDEWDSEDERRDRSKEPDALMALRMTLEKPQAVVSDEVAIESAQLQQHGNSGVRVEEEPQEELLDSPERQEEQRSELEAPHTWLARLSIATQSVRYMY</sequence>